<dbReference type="RefSeq" id="WP_215338619.1">
    <property type="nucleotide sequence ID" value="NZ_JAGSGD010000001.1"/>
</dbReference>
<keyword evidence="3" id="KW-1185">Reference proteome</keyword>
<name>A0A941CY15_9CAUL</name>
<reference evidence="1" key="2">
    <citation type="submission" date="2021-04" db="EMBL/GenBank/DDBJ databases">
        <title>Draft genome assembly of strain Phenylobacterium sp. 20VBR1 using MiniION and Illumina platforms.</title>
        <authorList>
            <person name="Thomas F.A."/>
            <person name="Krishnan K.P."/>
            <person name="Sinha R.K."/>
        </authorList>
    </citation>
    <scope>NUCLEOTIDE SEQUENCE</scope>
    <source>
        <strain evidence="1">20VBR1</strain>
    </source>
</reference>
<dbReference type="EMBL" id="CP068570">
    <property type="protein sequence ID" value="QQZ51104.1"/>
    <property type="molecule type" value="Genomic_DNA"/>
</dbReference>
<accession>A0A941CY15</accession>
<dbReference type="Gene3D" id="3.90.1140.10">
    <property type="entry name" value="Cyclic phosphodiesterase"/>
    <property type="match status" value="1"/>
</dbReference>
<reference evidence="2" key="1">
    <citation type="submission" date="2021-01" db="EMBL/GenBank/DDBJ databases">
        <title>Genome sequence of Phenylobacterium sp. 20VBR1 isolated from a valley glaceir, Ny-Alesund, Svalbard.</title>
        <authorList>
            <person name="Thomas F.A."/>
            <person name="Krishnan K.P."/>
            <person name="Sinha R.K."/>
        </authorList>
    </citation>
    <scope>NUCLEOTIDE SEQUENCE</scope>
    <source>
        <strain evidence="2">20VBR1</strain>
    </source>
</reference>
<organism evidence="1 3">
    <name type="scientific">Phenylobacterium glaciei</name>
    <dbReference type="NCBI Taxonomy" id="2803784"/>
    <lineage>
        <taxon>Bacteria</taxon>
        <taxon>Pseudomonadati</taxon>
        <taxon>Pseudomonadota</taxon>
        <taxon>Alphaproteobacteria</taxon>
        <taxon>Caulobacterales</taxon>
        <taxon>Caulobacteraceae</taxon>
        <taxon>Phenylobacterium</taxon>
    </lineage>
</organism>
<evidence type="ECO:0000313" key="3">
    <source>
        <dbReference type="Proteomes" id="UP000622580"/>
    </source>
</evidence>
<dbReference type="EMBL" id="JAGSGD010000001">
    <property type="protein sequence ID" value="MBR7618725.1"/>
    <property type="molecule type" value="Genomic_DNA"/>
</dbReference>
<dbReference type="Pfam" id="PF06299">
    <property type="entry name" value="DUF1045"/>
    <property type="match status" value="1"/>
</dbReference>
<sequence length="229" mass="25712">MTARYAIYYAPSADSALWAKASAWLGYDAYTGEQLERPALPGLEDLDLEALTADPRGYGFHATLKAPFQPAPDHSEAELLAAAEGVAAGLTPFEVPIAPDALGRFLAFRLQQVSPEMQALHALSVRDFDAFRAPLSDADLARRRKARLTPEQDVRLVEWGYPYIFEDFRFHMTLTGAIREDAVRERLLTALRDHFARETGPHLFDGIAVFKQDDRQGPFRILERFSFDV</sequence>
<gene>
    <name evidence="1" type="ORF">JKL49_04925</name>
    <name evidence="2" type="ORF">JKL49_08105</name>
</gene>
<evidence type="ECO:0000313" key="1">
    <source>
        <dbReference type="EMBL" id="MBR7618725.1"/>
    </source>
</evidence>
<proteinExistence type="predicted"/>
<dbReference type="PIRSF" id="PIRSF033328">
    <property type="entry name" value="Phest_Mll4975"/>
    <property type="match status" value="1"/>
</dbReference>
<dbReference type="Proteomes" id="UP000622580">
    <property type="component" value="Unassembled WGS sequence"/>
</dbReference>
<protein>
    <submittedName>
        <fullName evidence="1">DUF1045 domain-containing protein</fullName>
    </submittedName>
</protein>
<dbReference type="AlphaFoldDB" id="A0A941CY15"/>
<evidence type="ECO:0000313" key="2">
    <source>
        <dbReference type="EMBL" id="QQZ51104.1"/>
    </source>
</evidence>
<dbReference type="InterPro" id="IPR009389">
    <property type="entry name" value="DUF1045"/>
</dbReference>